<evidence type="ECO:0000256" key="1">
    <source>
        <dbReference type="SAM" id="MobiDB-lite"/>
    </source>
</evidence>
<dbReference type="EMBL" id="AP012319">
    <property type="protein sequence ID" value="BAL85467.1"/>
    <property type="molecule type" value="Genomic_DNA"/>
</dbReference>
<gene>
    <name evidence="2" type="ordered locus">AMIS_2470</name>
</gene>
<name>I0GXI0_ACTM4</name>
<keyword evidence="3" id="KW-1185">Reference proteome</keyword>
<proteinExistence type="predicted"/>
<dbReference type="OrthoDB" id="5082334at2"/>
<evidence type="ECO:0000313" key="3">
    <source>
        <dbReference type="Proteomes" id="UP000007882"/>
    </source>
</evidence>
<evidence type="ECO:0000313" key="2">
    <source>
        <dbReference type="EMBL" id="BAL85467.1"/>
    </source>
</evidence>
<sequence>MNWAEFVEEYVPEPHEITVEALTGAGGFGDVYGSPVVVGPCVVDESTRRVAVQTQDAAGHNDTSGATVLCPRGTTAPAGSRVTLPSGRITRVLAVAVLDAHGLDLPEHVELSLE</sequence>
<accession>I0GXI0</accession>
<dbReference type="eggNOG" id="ENOG502ZT00">
    <property type="taxonomic scope" value="Bacteria"/>
</dbReference>
<dbReference type="RefSeq" id="WP_014440367.1">
    <property type="nucleotide sequence ID" value="NC_017093.1"/>
</dbReference>
<organism evidence="2 3">
    <name type="scientific">Actinoplanes missouriensis (strain ATCC 14538 / DSM 43046 / CBS 188.64 / JCM 3121 / NBRC 102363 / NCIMB 12654 / NRRL B-3342 / UNCC 431)</name>
    <dbReference type="NCBI Taxonomy" id="512565"/>
    <lineage>
        <taxon>Bacteria</taxon>
        <taxon>Bacillati</taxon>
        <taxon>Actinomycetota</taxon>
        <taxon>Actinomycetes</taxon>
        <taxon>Micromonosporales</taxon>
        <taxon>Micromonosporaceae</taxon>
        <taxon>Actinoplanes</taxon>
    </lineage>
</organism>
<feature type="compositionally biased region" description="Polar residues" evidence="1">
    <location>
        <begin position="54"/>
        <end position="66"/>
    </location>
</feature>
<dbReference type="AlphaFoldDB" id="I0GXI0"/>
<dbReference type="PATRIC" id="fig|512565.3.peg.248"/>
<dbReference type="Proteomes" id="UP000007882">
    <property type="component" value="Chromosome"/>
</dbReference>
<feature type="region of interest" description="Disordered" evidence="1">
    <location>
        <begin position="54"/>
        <end position="81"/>
    </location>
</feature>
<reference evidence="2 3" key="1">
    <citation type="submission" date="2012-02" db="EMBL/GenBank/DDBJ databases">
        <title>Complete genome sequence of Actinoplanes missouriensis 431 (= NBRC 102363).</title>
        <authorList>
            <person name="Ohnishi Y."/>
            <person name="Ishikawa J."/>
            <person name="Sekine M."/>
            <person name="Hosoyama A."/>
            <person name="Harada T."/>
            <person name="Narita H."/>
            <person name="Hata T."/>
            <person name="Konno Y."/>
            <person name="Tutikane K."/>
            <person name="Fujita N."/>
            <person name="Horinouchi S."/>
            <person name="Hayakawa M."/>
        </authorList>
    </citation>
    <scope>NUCLEOTIDE SEQUENCE [LARGE SCALE GENOMIC DNA]</scope>
    <source>
        <strain evidence="3">ATCC 14538 / DSM 43046 / CBS 188.64 / JCM 3121 / NBRC 102363 / NCIMB 12654 / NRRL B-3342 / UNCC 431</strain>
    </source>
</reference>
<protein>
    <submittedName>
        <fullName evidence="2">Uncharacterized protein</fullName>
    </submittedName>
</protein>
<dbReference type="HOGENOM" id="CLU_171027_0_0_11"/>
<dbReference type="KEGG" id="ams:AMIS_2470"/>
<dbReference type="STRING" id="512565.AMIS_2470"/>